<dbReference type="SUPFAM" id="SSF88946">
    <property type="entry name" value="Sigma2 domain of RNA polymerase sigma factors"/>
    <property type="match status" value="1"/>
</dbReference>
<evidence type="ECO:0000259" key="5">
    <source>
        <dbReference type="Pfam" id="PF04542"/>
    </source>
</evidence>
<gene>
    <name evidence="7" type="ORF">H9945_01695</name>
</gene>
<evidence type="ECO:0000313" key="7">
    <source>
        <dbReference type="EMBL" id="HJB41194.1"/>
    </source>
</evidence>
<dbReference type="GO" id="GO:0006352">
    <property type="term" value="P:DNA-templated transcription initiation"/>
    <property type="evidence" value="ECO:0007669"/>
    <property type="project" value="InterPro"/>
</dbReference>
<dbReference type="InterPro" id="IPR007627">
    <property type="entry name" value="RNA_pol_sigma70_r2"/>
</dbReference>
<dbReference type="GO" id="GO:0003677">
    <property type="term" value="F:DNA binding"/>
    <property type="evidence" value="ECO:0007669"/>
    <property type="project" value="InterPro"/>
</dbReference>
<dbReference type="InterPro" id="IPR013325">
    <property type="entry name" value="RNA_pol_sigma_r2"/>
</dbReference>
<dbReference type="InterPro" id="IPR013249">
    <property type="entry name" value="RNA_pol_sigma70_r4_t2"/>
</dbReference>
<evidence type="ECO:0000256" key="1">
    <source>
        <dbReference type="ARBA" id="ARBA00010641"/>
    </source>
</evidence>
<dbReference type="Pfam" id="PF08281">
    <property type="entry name" value="Sigma70_r4_2"/>
    <property type="match status" value="1"/>
</dbReference>
<dbReference type="InterPro" id="IPR013324">
    <property type="entry name" value="RNA_pol_sigma_r3/r4-like"/>
</dbReference>
<keyword evidence="4" id="KW-0804">Transcription</keyword>
<dbReference type="Gene3D" id="1.10.1740.10">
    <property type="match status" value="1"/>
</dbReference>
<comment type="caution">
    <text evidence="7">The sequence shown here is derived from an EMBL/GenBank/DDBJ whole genome shotgun (WGS) entry which is preliminary data.</text>
</comment>
<comment type="similarity">
    <text evidence="1">Belongs to the sigma-70 factor family. ECF subfamily.</text>
</comment>
<dbReference type="PANTHER" id="PTHR43133:SF60">
    <property type="entry name" value="RNA POLYMERASE SIGMA FACTOR SIGV"/>
    <property type="match status" value="1"/>
</dbReference>
<dbReference type="InterPro" id="IPR014284">
    <property type="entry name" value="RNA_pol_sigma-70_dom"/>
</dbReference>
<feature type="domain" description="RNA polymerase sigma-70 region 2" evidence="5">
    <location>
        <begin position="22"/>
        <end position="89"/>
    </location>
</feature>
<protein>
    <submittedName>
        <fullName evidence="7">RNA polymerase sigma factor</fullName>
    </submittedName>
</protein>
<dbReference type="Pfam" id="PF04542">
    <property type="entry name" value="Sigma70_r2"/>
    <property type="match status" value="1"/>
</dbReference>
<reference evidence="7" key="1">
    <citation type="journal article" date="2021" name="PeerJ">
        <title>Extensive microbial diversity within the chicken gut microbiome revealed by metagenomics and culture.</title>
        <authorList>
            <person name="Gilroy R."/>
            <person name="Ravi A."/>
            <person name="Getino M."/>
            <person name="Pursley I."/>
            <person name="Horton D.L."/>
            <person name="Alikhan N.F."/>
            <person name="Baker D."/>
            <person name="Gharbi K."/>
            <person name="Hall N."/>
            <person name="Watson M."/>
            <person name="Adriaenssens E.M."/>
            <person name="Foster-Nyarko E."/>
            <person name="Jarju S."/>
            <person name="Secka A."/>
            <person name="Antonio M."/>
            <person name="Oren A."/>
            <person name="Chaudhuri R.R."/>
            <person name="La Ragione R."/>
            <person name="Hildebrand F."/>
            <person name="Pallen M.J."/>
        </authorList>
    </citation>
    <scope>NUCLEOTIDE SEQUENCE</scope>
    <source>
        <strain evidence="7">ChiBcec8-13705</strain>
    </source>
</reference>
<reference evidence="7" key="2">
    <citation type="submission" date="2021-04" db="EMBL/GenBank/DDBJ databases">
        <authorList>
            <person name="Gilroy R."/>
        </authorList>
    </citation>
    <scope>NUCLEOTIDE SEQUENCE</scope>
    <source>
        <strain evidence="7">ChiBcec8-13705</strain>
    </source>
</reference>
<dbReference type="InterPro" id="IPR036388">
    <property type="entry name" value="WH-like_DNA-bd_sf"/>
</dbReference>
<dbReference type="GO" id="GO:0016987">
    <property type="term" value="F:sigma factor activity"/>
    <property type="evidence" value="ECO:0007669"/>
    <property type="project" value="UniProtKB-KW"/>
</dbReference>
<evidence type="ECO:0000259" key="6">
    <source>
        <dbReference type="Pfam" id="PF08281"/>
    </source>
</evidence>
<keyword evidence="2" id="KW-0805">Transcription regulation</keyword>
<keyword evidence="3" id="KW-0731">Sigma factor</keyword>
<feature type="domain" description="RNA polymerase sigma factor 70 region 4 type 2" evidence="6">
    <location>
        <begin position="117"/>
        <end position="168"/>
    </location>
</feature>
<dbReference type="SUPFAM" id="SSF88659">
    <property type="entry name" value="Sigma3 and sigma4 domains of RNA polymerase sigma factors"/>
    <property type="match status" value="1"/>
</dbReference>
<dbReference type="AlphaFoldDB" id="A0A9D2S2Q1"/>
<dbReference type="PANTHER" id="PTHR43133">
    <property type="entry name" value="RNA POLYMERASE ECF-TYPE SIGMA FACTO"/>
    <property type="match status" value="1"/>
</dbReference>
<proteinExistence type="inferred from homology"/>
<sequence>MLAICLAMLDQEADRRLFLETYEANKRRVYHVAYGVLQDQHLAEDVVQDVFLRLAEKFTEISQKDCHKLDAWCVITGRNRAIDLLRRRREVPAEPDDTDPDPAPVPEDAVAQLESAERLMRLVAALPDRYGAPLRLLAQGYTYREIAAALEISEAAVRQRVRRGRALLWKELQRDEE</sequence>
<dbReference type="NCBIfam" id="TIGR02937">
    <property type="entry name" value="sigma70-ECF"/>
    <property type="match status" value="1"/>
</dbReference>
<dbReference type="Proteomes" id="UP000886803">
    <property type="component" value="Unassembled WGS sequence"/>
</dbReference>
<organism evidence="7 8">
    <name type="scientific">Candidatus Gemmiger avicola</name>
    <dbReference type="NCBI Taxonomy" id="2838605"/>
    <lineage>
        <taxon>Bacteria</taxon>
        <taxon>Bacillati</taxon>
        <taxon>Bacillota</taxon>
        <taxon>Clostridia</taxon>
        <taxon>Eubacteriales</taxon>
        <taxon>Gemmiger</taxon>
    </lineage>
</organism>
<dbReference type="Gene3D" id="1.10.10.10">
    <property type="entry name" value="Winged helix-like DNA-binding domain superfamily/Winged helix DNA-binding domain"/>
    <property type="match status" value="1"/>
</dbReference>
<evidence type="ECO:0000256" key="4">
    <source>
        <dbReference type="ARBA" id="ARBA00023163"/>
    </source>
</evidence>
<evidence type="ECO:0000256" key="3">
    <source>
        <dbReference type="ARBA" id="ARBA00023082"/>
    </source>
</evidence>
<name>A0A9D2S2Q1_9FIRM</name>
<evidence type="ECO:0000313" key="8">
    <source>
        <dbReference type="Proteomes" id="UP000886803"/>
    </source>
</evidence>
<accession>A0A9D2S2Q1</accession>
<dbReference type="InterPro" id="IPR039425">
    <property type="entry name" value="RNA_pol_sigma-70-like"/>
</dbReference>
<dbReference type="EMBL" id="DWYG01000017">
    <property type="protein sequence ID" value="HJB41194.1"/>
    <property type="molecule type" value="Genomic_DNA"/>
</dbReference>
<evidence type="ECO:0000256" key="2">
    <source>
        <dbReference type="ARBA" id="ARBA00023015"/>
    </source>
</evidence>